<dbReference type="KEGG" id="pbap:Pla133_03910"/>
<keyword evidence="2" id="KW-1185">Reference proteome</keyword>
<name>A0A518BED3_9BACT</name>
<organism evidence="1 2">
    <name type="scientific">Engelhardtia mirabilis</name>
    <dbReference type="NCBI Taxonomy" id="2528011"/>
    <lineage>
        <taxon>Bacteria</taxon>
        <taxon>Pseudomonadati</taxon>
        <taxon>Planctomycetota</taxon>
        <taxon>Planctomycetia</taxon>
        <taxon>Planctomycetia incertae sedis</taxon>
        <taxon>Engelhardtia</taxon>
    </lineage>
</organism>
<proteinExistence type="predicted"/>
<evidence type="ECO:0000313" key="1">
    <source>
        <dbReference type="EMBL" id="QDU65326.1"/>
    </source>
</evidence>
<sequence length="461" mass="48401">MRRLPMILTVALVFVAGTTVMLLERSGGKAVAAAVGGSPSTAETRAEQHSLLASKPSRKLATIPAGREGRSQATSAATPPEHGALARAEAAIAAIATLGAELGTELDLVRPDPDPAVLAALRELVLEGGLQVQQLEAAAASLERGDPSRVALVLASGWAGSQGPQSDGWLAGLATDRRDTSIGAEQESLAAIKALDQAGRESALAGTARSLLDEAYAGADEGFPGLTRIRTWFALAAMDSFDGDPEELSRWLIDAKDEHRVACELWALAARTAPEPYADLAIDGALAGNAEARAGIETLIAPQYTDRLAGLLDRIDSDEAAPWIARSAARGLVASASPAARERLAVALKDAGDNERDLLLEALHTWREPTSPEDVYASQLELAGKLGGDEQARERILGDLDRRFELWMVRRNSPAEARLRAALDRIESRVAGDPDAARRVANWIAALGDGPTTAGQPGKDG</sequence>
<evidence type="ECO:0000313" key="2">
    <source>
        <dbReference type="Proteomes" id="UP000316921"/>
    </source>
</evidence>
<dbReference type="AlphaFoldDB" id="A0A518BED3"/>
<accession>A0A518BED3</accession>
<dbReference type="EMBL" id="CP036287">
    <property type="protein sequence ID" value="QDU65326.1"/>
    <property type="molecule type" value="Genomic_DNA"/>
</dbReference>
<dbReference type="Proteomes" id="UP000316921">
    <property type="component" value="Chromosome"/>
</dbReference>
<reference evidence="1 2" key="1">
    <citation type="submission" date="2019-02" db="EMBL/GenBank/DDBJ databases">
        <title>Deep-cultivation of Planctomycetes and their phenomic and genomic characterization uncovers novel biology.</title>
        <authorList>
            <person name="Wiegand S."/>
            <person name="Jogler M."/>
            <person name="Boedeker C."/>
            <person name="Pinto D."/>
            <person name="Vollmers J."/>
            <person name="Rivas-Marin E."/>
            <person name="Kohn T."/>
            <person name="Peeters S.H."/>
            <person name="Heuer A."/>
            <person name="Rast P."/>
            <person name="Oberbeckmann S."/>
            <person name="Bunk B."/>
            <person name="Jeske O."/>
            <person name="Meyerdierks A."/>
            <person name="Storesund J.E."/>
            <person name="Kallscheuer N."/>
            <person name="Luecker S."/>
            <person name="Lage O.M."/>
            <person name="Pohl T."/>
            <person name="Merkel B.J."/>
            <person name="Hornburger P."/>
            <person name="Mueller R.-W."/>
            <person name="Bruemmer F."/>
            <person name="Labrenz M."/>
            <person name="Spormann A.M."/>
            <person name="Op den Camp H."/>
            <person name="Overmann J."/>
            <person name="Amann R."/>
            <person name="Jetten M.S.M."/>
            <person name="Mascher T."/>
            <person name="Medema M.H."/>
            <person name="Devos D.P."/>
            <person name="Kaster A.-K."/>
            <person name="Ovreas L."/>
            <person name="Rohde M."/>
            <person name="Galperin M.Y."/>
            <person name="Jogler C."/>
        </authorList>
    </citation>
    <scope>NUCLEOTIDE SEQUENCE [LARGE SCALE GENOMIC DNA]</scope>
    <source>
        <strain evidence="1 2">Pla133</strain>
    </source>
</reference>
<dbReference type="RefSeq" id="WP_145061823.1">
    <property type="nucleotide sequence ID" value="NZ_CP036287.1"/>
</dbReference>
<gene>
    <name evidence="1" type="ORF">Pla133_03910</name>
</gene>
<protein>
    <submittedName>
        <fullName evidence="1">Uncharacterized protein</fullName>
    </submittedName>
</protein>